<dbReference type="PROSITE" id="PS50017">
    <property type="entry name" value="DEATH_DOMAIN"/>
    <property type="match status" value="1"/>
</dbReference>
<name>C3ZXH6_BRAFL</name>
<feature type="non-terminal residue" evidence="3">
    <location>
        <position position="1"/>
    </location>
</feature>
<proteinExistence type="predicted"/>
<dbReference type="PANTHER" id="PTHR24125:SF5">
    <property type="entry name" value="ANKYRIN REPEAT PROTEIN"/>
    <property type="match status" value="1"/>
</dbReference>
<dbReference type="InParanoid" id="C3ZXH6"/>
<feature type="repeat" description="ANK" evidence="1">
    <location>
        <begin position="1"/>
        <end position="31"/>
    </location>
</feature>
<reference evidence="3" key="1">
    <citation type="journal article" date="2008" name="Nature">
        <title>The amphioxus genome and the evolution of the chordate karyotype.</title>
        <authorList>
            <consortium name="US DOE Joint Genome Institute (JGI-PGF)"/>
            <person name="Putnam N.H."/>
            <person name="Butts T."/>
            <person name="Ferrier D.E.K."/>
            <person name="Furlong R.F."/>
            <person name="Hellsten U."/>
            <person name="Kawashima T."/>
            <person name="Robinson-Rechavi M."/>
            <person name="Shoguchi E."/>
            <person name="Terry A."/>
            <person name="Yu J.-K."/>
            <person name="Benito-Gutierrez E.L."/>
            <person name="Dubchak I."/>
            <person name="Garcia-Fernandez J."/>
            <person name="Gibson-Brown J.J."/>
            <person name="Grigoriev I.V."/>
            <person name="Horton A.C."/>
            <person name="de Jong P.J."/>
            <person name="Jurka J."/>
            <person name="Kapitonov V.V."/>
            <person name="Kohara Y."/>
            <person name="Kuroki Y."/>
            <person name="Lindquist E."/>
            <person name="Lucas S."/>
            <person name="Osoegawa K."/>
            <person name="Pennacchio L.A."/>
            <person name="Salamov A.A."/>
            <person name="Satou Y."/>
            <person name="Sauka-Spengler T."/>
            <person name="Schmutz J."/>
            <person name="Shin-I T."/>
            <person name="Toyoda A."/>
            <person name="Bronner-Fraser M."/>
            <person name="Fujiyama A."/>
            <person name="Holland L.Z."/>
            <person name="Holland P.W.H."/>
            <person name="Satoh N."/>
            <person name="Rokhsar D.S."/>
        </authorList>
    </citation>
    <scope>NUCLEOTIDE SEQUENCE [LARGE SCALE GENOMIC DNA]</scope>
    <source>
        <strain evidence="3">S238N-H82</strain>
        <tissue evidence="3">Testes</tissue>
    </source>
</reference>
<protein>
    <recommendedName>
        <fullName evidence="2">Death domain-containing protein</fullName>
    </recommendedName>
</protein>
<dbReference type="InterPro" id="IPR011029">
    <property type="entry name" value="DEATH-like_dom_sf"/>
</dbReference>
<dbReference type="InterPro" id="IPR052457">
    <property type="entry name" value="Ankyrin-DD_containing_protein"/>
</dbReference>
<dbReference type="eggNOG" id="KOG4177">
    <property type="taxonomic scope" value="Eukaryota"/>
</dbReference>
<dbReference type="EMBL" id="GG666712">
    <property type="protein sequence ID" value="EEN42755.1"/>
    <property type="molecule type" value="Genomic_DNA"/>
</dbReference>
<dbReference type="Gene3D" id="1.10.533.10">
    <property type="entry name" value="Death Domain, Fas"/>
    <property type="match status" value="1"/>
</dbReference>
<gene>
    <name evidence="3" type="ORF">BRAFLDRAFT_248019</name>
</gene>
<evidence type="ECO:0000313" key="3">
    <source>
        <dbReference type="EMBL" id="EEN42755.1"/>
    </source>
</evidence>
<sequence length="171" mass="19673">QTPIHLASENGLNDVCEMLLKAGAKMDVADKQGKNPLGVAARGEHIAIVDMMIKAERYYEMRKFSGTYVSEDSVSFRQDRSSETQHIRNICFKLATKYLKSNEWKRLARIWKFSEGHIKAIEHQYAGTNSYREHGYRMLLIWLHGECIARNNPIKGIYEALLTIDRRKLAG</sequence>
<dbReference type="InterPro" id="IPR002110">
    <property type="entry name" value="Ankyrin_rpt"/>
</dbReference>
<organism>
    <name type="scientific">Branchiostoma floridae</name>
    <name type="common">Florida lancelet</name>
    <name type="synonym">Amphioxus</name>
    <dbReference type="NCBI Taxonomy" id="7739"/>
    <lineage>
        <taxon>Eukaryota</taxon>
        <taxon>Metazoa</taxon>
        <taxon>Chordata</taxon>
        <taxon>Cephalochordata</taxon>
        <taxon>Leptocardii</taxon>
        <taxon>Amphioxiformes</taxon>
        <taxon>Branchiostomatidae</taxon>
        <taxon>Branchiostoma</taxon>
    </lineage>
</organism>
<feature type="non-terminal residue" evidence="3">
    <location>
        <position position="171"/>
    </location>
</feature>
<feature type="domain" description="Death" evidence="2">
    <location>
        <begin position="103"/>
        <end position="171"/>
    </location>
</feature>
<dbReference type="Gene3D" id="1.25.40.20">
    <property type="entry name" value="Ankyrin repeat-containing domain"/>
    <property type="match status" value="1"/>
</dbReference>
<evidence type="ECO:0000256" key="1">
    <source>
        <dbReference type="PROSITE-ProRule" id="PRU00023"/>
    </source>
</evidence>
<dbReference type="AlphaFoldDB" id="C3ZXH6"/>
<dbReference type="InterPro" id="IPR000488">
    <property type="entry name" value="Death_dom"/>
</dbReference>
<dbReference type="InterPro" id="IPR036770">
    <property type="entry name" value="Ankyrin_rpt-contain_sf"/>
</dbReference>
<evidence type="ECO:0000259" key="2">
    <source>
        <dbReference type="PROSITE" id="PS50017"/>
    </source>
</evidence>
<dbReference type="SMART" id="SM00248">
    <property type="entry name" value="ANK"/>
    <property type="match status" value="2"/>
</dbReference>
<dbReference type="SUPFAM" id="SSF47986">
    <property type="entry name" value="DEATH domain"/>
    <property type="match status" value="1"/>
</dbReference>
<accession>C3ZXH6</accession>
<keyword evidence="1" id="KW-0040">ANK repeat</keyword>
<dbReference type="PROSITE" id="PS50088">
    <property type="entry name" value="ANK_REPEAT"/>
    <property type="match status" value="1"/>
</dbReference>
<dbReference type="CDD" id="cd01670">
    <property type="entry name" value="Death"/>
    <property type="match status" value="1"/>
</dbReference>
<dbReference type="Pfam" id="PF12796">
    <property type="entry name" value="Ank_2"/>
    <property type="match status" value="1"/>
</dbReference>
<dbReference type="PROSITE" id="PS50297">
    <property type="entry name" value="ANK_REP_REGION"/>
    <property type="match status" value="1"/>
</dbReference>
<dbReference type="GO" id="GO:0007165">
    <property type="term" value="P:signal transduction"/>
    <property type="evidence" value="ECO:0007669"/>
    <property type="project" value="InterPro"/>
</dbReference>
<dbReference type="PANTHER" id="PTHR24125">
    <property type="entry name" value="ANKYRIN REPEAT AND DEATH DOMAIN-CONTAINING PROTEIN"/>
    <property type="match status" value="1"/>
</dbReference>
<dbReference type="Pfam" id="PF00531">
    <property type="entry name" value="Death"/>
    <property type="match status" value="1"/>
</dbReference>
<dbReference type="SUPFAM" id="SSF48403">
    <property type="entry name" value="Ankyrin repeat"/>
    <property type="match status" value="1"/>
</dbReference>